<sequence length="305" mass="33487">MLALPLVAMAQTSRVEGMSIQGDYIKDYTGIFTYTSGVSNVGNLVYGELGVATGGTPVDRSVGAVMGDWWEGRYGTWAIHMRQFTDPNFHTSEQFDIMWGKKFGTASLGLRLNRSFGQVELDNDPVGLGNISELKYDFTQFDPNLARNVMGFGVGVGFEMSPTMNVEANVLYQSRSFEVHDTTGATITEADGKSAFQLAARAWWQWQPNVMIVPVFKWYSYDLSTTTGPTAADNSLKGWQVGLAGNWTVGSNDLFVLGATFAQNKIEQEVDLFGAGFAVGNITETFTPQVFAALETHVNSWLTLR</sequence>
<reference evidence="1 2" key="1">
    <citation type="journal article" date="2019" name="Nat. Microbiol.">
        <title>Mediterranean grassland soil C-N compound turnover is dependent on rainfall and depth, and is mediated by genomically divergent microorganisms.</title>
        <authorList>
            <person name="Diamond S."/>
            <person name="Andeer P.F."/>
            <person name="Li Z."/>
            <person name="Crits-Christoph A."/>
            <person name="Burstein D."/>
            <person name="Anantharaman K."/>
            <person name="Lane K.R."/>
            <person name="Thomas B.C."/>
            <person name="Pan C."/>
            <person name="Northen T.R."/>
            <person name="Banfield J.F."/>
        </authorList>
    </citation>
    <scope>NUCLEOTIDE SEQUENCE [LARGE SCALE GENOMIC DNA]</scope>
    <source>
        <strain evidence="1">WS_10</strain>
    </source>
</reference>
<organism evidence="1 2">
    <name type="scientific">Eiseniibacteriota bacterium</name>
    <dbReference type="NCBI Taxonomy" id="2212470"/>
    <lineage>
        <taxon>Bacteria</taxon>
        <taxon>Candidatus Eiseniibacteriota</taxon>
    </lineage>
</organism>
<comment type="caution">
    <text evidence="1">The sequence shown here is derived from an EMBL/GenBank/DDBJ whole genome shotgun (WGS) entry which is preliminary data.</text>
</comment>
<dbReference type="EMBL" id="VBPA01000142">
    <property type="protein sequence ID" value="TMQ71208.1"/>
    <property type="molecule type" value="Genomic_DNA"/>
</dbReference>
<proteinExistence type="predicted"/>
<dbReference type="AlphaFoldDB" id="A0A538U5N3"/>
<evidence type="ECO:0000313" key="2">
    <source>
        <dbReference type="Proteomes" id="UP000319836"/>
    </source>
</evidence>
<evidence type="ECO:0000313" key="1">
    <source>
        <dbReference type="EMBL" id="TMQ71208.1"/>
    </source>
</evidence>
<accession>A0A538U5N3</accession>
<name>A0A538U5N3_UNCEI</name>
<dbReference type="Proteomes" id="UP000319836">
    <property type="component" value="Unassembled WGS sequence"/>
</dbReference>
<gene>
    <name evidence="1" type="ORF">E6K80_06255</name>
</gene>
<protein>
    <submittedName>
        <fullName evidence="1">Uncharacterized protein</fullName>
    </submittedName>
</protein>